<dbReference type="STRING" id="1220578.FPE01S_05_00160"/>
<keyword evidence="4 6" id="KW-1133">Transmembrane helix</keyword>
<dbReference type="InterPro" id="IPR004307">
    <property type="entry name" value="TspO_MBR"/>
</dbReference>
<comment type="caution">
    <text evidence="7">The sequence shown here is derived from an EMBL/GenBank/DDBJ whole genome shotgun (WGS) entry which is preliminary data.</text>
</comment>
<feature type="transmembrane region" description="Helical" evidence="6">
    <location>
        <begin position="50"/>
        <end position="67"/>
    </location>
</feature>
<evidence type="ECO:0000256" key="1">
    <source>
        <dbReference type="ARBA" id="ARBA00004141"/>
    </source>
</evidence>
<evidence type="ECO:0000313" key="8">
    <source>
        <dbReference type="Proteomes" id="UP000033121"/>
    </source>
</evidence>
<organism evidence="7 8">
    <name type="scientific">Flavihumibacter petaseus NBRC 106054</name>
    <dbReference type="NCBI Taxonomy" id="1220578"/>
    <lineage>
        <taxon>Bacteria</taxon>
        <taxon>Pseudomonadati</taxon>
        <taxon>Bacteroidota</taxon>
        <taxon>Chitinophagia</taxon>
        <taxon>Chitinophagales</taxon>
        <taxon>Chitinophagaceae</taxon>
        <taxon>Flavihumibacter</taxon>
    </lineage>
</organism>
<dbReference type="OrthoDB" id="9795496at2"/>
<dbReference type="GO" id="GO:0033013">
    <property type="term" value="P:tetrapyrrole metabolic process"/>
    <property type="evidence" value="ECO:0007669"/>
    <property type="project" value="UniProtKB-ARBA"/>
</dbReference>
<dbReference type="FunFam" id="1.20.1260.100:FF:000001">
    <property type="entry name" value="translocator protein 2"/>
    <property type="match status" value="1"/>
</dbReference>
<dbReference type="RefSeq" id="WP_046371341.1">
    <property type="nucleotide sequence ID" value="NZ_BBWV01000005.1"/>
</dbReference>
<gene>
    <name evidence="7" type="ORF">FPE01S_05_00160</name>
</gene>
<dbReference type="Gene3D" id="1.20.1260.100">
    <property type="entry name" value="TspO/MBR protein"/>
    <property type="match status" value="1"/>
</dbReference>
<dbReference type="GO" id="GO:0016020">
    <property type="term" value="C:membrane"/>
    <property type="evidence" value="ECO:0007669"/>
    <property type="project" value="UniProtKB-SubCell"/>
</dbReference>
<dbReference type="PANTHER" id="PTHR10057">
    <property type="entry name" value="PERIPHERAL-TYPE BENZODIAZEPINE RECEPTOR"/>
    <property type="match status" value="1"/>
</dbReference>
<dbReference type="Pfam" id="PF03073">
    <property type="entry name" value="TspO_MBR"/>
    <property type="match status" value="1"/>
</dbReference>
<evidence type="ECO:0000313" key="7">
    <source>
        <dbReference type="EMBL" id="GAO45319.1"/>
    </source>
</evidence>
<evidence type="ECO:0000256" key="2">
    <source>
        <dbReference type="ARBA" id="ARBA00007524"/>
    </source>
</evidence>
<name>A0A0E9N665_9BACT</name>
<feature type="transmembrane region" description="Helical" evidence="6">
    <location>
        <begin position="79"/>
        <end position="97"/>
    </location>
</feature>
<comment type="subcellular location">
    <subcellularLocation>
        <location evidence="1">Membrane</location>
        <topology evidence="1">Multi-pass membrane protein</topology>
    </subcellularLocation>
</comment>
<dbReference type="InterPro" id="IPR038330">
    <property type="entry name" value="TspO/MBR-related_sf"/>
</dbReference>
<evidence type="ECO:0000256" key="6">
    <source>
        <dbReference type="SAM" id="Phobius"/>
    </source>
</evidence>
<protein>
    <submittedName>
        <fullName evidence="7">TSPO family protein</fullName>
    </submittedName>
</protein>
<feature type="transmembrane region" description="Helical" evidence="6">
    <location>
        <begin position="135"/>
        <end position="152"/>
    </location>
</feature>
<evidence type="ECO:0000256" key="3">
    <source>
        <dbReference type="ARBA" id="ARBA00022692"/>
    </source>
</evidence>
<dbReference type="EMBL" id="BBWV01000005">
    <property type="protein sequence ID" value="GAO45319.1"/>
    <property type="molecule type" value="Genomic_DNA"/>
</dbReference>
<keyword evidence="8" id="KW-1185">Reference proteome</keyword>
<accession>A0A0E9N665</accession>
<reference evidence="7 8" key="1">
    <citation type="submission" date="2015-04" db="EMBL/GenBank/DDBJ databases">
        <title>Whole genome shotgun sequence of Flavihumibacter petaseus NBRC 106054.</title>
        <authorList>
            <person name="Miyazawa S."/>
            <person name="Hosoyama A."/>
            <person name="Hashimoto M."/>
            <person name="Noguchi M."/>
            <person name="Tsuchikane K."/>
            <person name="Ohji S."/>
            <person name="Yamazoe A."/>
            <person name="Ichikawa N."/>
            <person name="Kimura A."/>
            <person name="Fujita N."/>
        </authorList>
    </citation>
    <scope>NUCLEOTIDE SEQUENCE [LARGE SCALE GENOMIC DNA]</scope>
    <source>
        <strain evidence="7 8">NBRC 106054</strain>
    </source>
</reference>
<feature type="transmembrane region" description="Helical" evidence="6">
    <location>
        <begin position="103"/>
        <end position="123"/>
    </location>
</feature>
<sequence>MSKWQKLVLALLLPLSVGGIGGLVTARNVEEWYPALNKPWFTPPNALFGPVWTILYLLMGISFYRILLKPPSDGRRMAVFIFCLQLFFNFWWSLIFFRFHLTGLALIDIILLWLLIMVMIRQFYRVDHWAANIQWPYLVWVTFAMVLNFWIWRLNL</sequence>
<evidence type="ECO:0000256" key="4">
    <source>
        <dbReference type="ARBA" id="ARBA00022989"/>
    </source>
</evidence>
<dbReference type="AlphaFoldDB" id="A0A0E9N665"/>
<evidence type="ECO:0000256" key="5">
    <source>
        <dbReference type="ARBA" id="ARBA00023136"/>
    </source>
</evidence>
<keyword evidence="3 6" id="KW-0812">Transmembrane</keyword>
<proteinExistence type="inferred from homology"/>
<dbReference type="CDD" id="cd15904">
    <property type="entry name" value="TSPO_MBR"/>
    <property type="match status" value="1"/>
</dbReference>
<dbReference type="PIRSF" id="PIRSF005859">
    <property type="entry name" value="PBR"/>
    <property type="match status" value="1"/>
</dbReference>
<dbReference type="Proteomes" id="UP000033121">
    <property type="component" value="Unassembled WGS sequence"/>
</dbReference>
<comment type="similarity">
    <text evidence="2">Belongs to the TspO/BZRP family.</text>
</comment>
<keyword evidence="5 6" id="KW-0472">Membrane</keyword>
<dbReference type="PANTHER" id="PTHR10057:SF0">
    <property type="entry name" value="TRANSLOCATOR PROTEIN"/>
    <property type="match status" value="1"/>
</dbReference>